<evidence type="ECO:0000256" key="2">
    <source>
        <dbReference type="ARBA" id="ARBA00023163"/>
    </source>
</evidence>
<evidence type="ECO:0000313" key="5">
    <source>
        <dbReference type="Proteomes" id="UP001597046"/>
    </source>
</evidence>
<name>A0ABW3MZV4_9MICO</name>
<proteinExistence type="predicted"/>
<dbReference type="RefSeq" id="WP_386052981.1">
    <property type="nucleotide sequence ID" value="NZ_JBHTKH010000007.1"/>
</dbReference>
<dbReference type="EMBL" id="JBHTKH010000007">
    <property type="protein sequence ID" value="MFD1055079.1"/>
    <property type="molecule type" value="Genomic_DNA"/>
</dbReference>
<accession>A0ABW3MZV4</accession>
<dbReference type="Proteomes" id="UP001597046">
    <property type="component" value="Unassembled WGS sequence"/>
</dbReference>
<keyword evidence="2" id="KW-0804">Transcription</keyword>
<dbReference type="Gene3D" id="1.10.357.10">
    <property type="entry name" value="Tetracycline Repressor, domain 2"/>
    <property type="match status" value="1"/>
</dbReference>
<dbReference type="Pfam" id="PF13305">
    <property type="entry name" value="TetR_C_33"/>
    <property type="match status" value="1"/>
</dbReference>
<protein>
    <submittedName>
        <fullName evidence="4">TetR-like C-terminal domain-containing protein</fullName>
    </submittedName>
</protein>
<sequence>MRTAHDAVDPADLVGRWNALRRALRGWALEHPHDFALIYGSPVPDYQAPAERTTEPGTAVMALLVTLLEDARRAGRVPGADALGVTPPDATTALGPLLEDPMFDDTGIDPAMLAQGIAAWTLLRGAVTSEVFSQLGPLPDPPALFETLLSASPRLVVTATPAD</sequence>
<gene>
    <name evidence="4" type="ORF">ACFQ2V_12255</name>
</gene>
<comment type="caution">
    <text evidence="4">The sequence shown here is derived from an EMBL/GenBank/DDBJ whole genome shotgun (WGS) entry which is preliminary data.</text>
</comment>
<dbReference type="SUPFAM" id="SSF48498">
    <property type="entry name" value="Tetracyclin repressor-like, C-terminal domain"/>
    <property type="match status" value="1"/>
</dbReference>
<evidence type="ECO:0000313" key="4">
    <source>
        <dbReference type="EMBL" id="MFD1055079.1"/>
    </source>
</evidence>
<evidence type="ECO:0000256" key="1">
    <source>
        <dbReference type="ARBA" id="ARBA00023015"/>
    </source>
</evidence>
<feature type="domain" description="HTH-type transcriptional regulator MT1864/Rv1816-like C-terminal" evidence="3">
    <location>
        <begin position="17"/>
        <end position="150"/>
    </location>
</feature>
<evidence type="ECO:0000259" key="3">
    <source>
        <dbReference type="Pfam" id="PF13305"/>
    </source>
</evidence>
<dbReference type="InterPro" id="IPR036271">
    <property type="entry name" value="Tet_transcr_reg_TetR-rel_C_sf"/>
</dbReference>
<keyword evidence="5" id="KW-1185">Reference proteome</keyword>
<organism evidence="4 5">
    <name type="scientific">Terrabacter terrigena</name>
    <dbReference type="NCBI Taxonomy" id="574718"/>
    <lineage>
        <taxon>Bacteria</taxon>
        <taxon>Bacillati</taxon>
        <taxon>Actinomycetota</taxon>
        <taxon>Actinomycetes</taxon>
        <taxon>Micrococcales</taxon>
        <taxon>Intrasporangiaceae</taxon>
        <taxon>Terrabacter</taxon>
    </lineage>
</organism>
<keyword evidence="1" id="KW-0805">Transcription regulation</keyword>
<reference evidence="5" key="1">
    <citation type="journal article" date="2019" name="Int. J. Syst. Evol. Microbiol.">
        <title>The Global Catalogue of Microorganisms (GCM) 10K type strain sequencing project: providing services to taxonomists for standard genome sequencing and annotation.</title>
        <authorList>
            <consortium name="The Broad Institute Genomics Platform"/>
            <consortium name="The Broad Institute Genome Sequencing Center for Infectious Disease"/>
            <person name="Wu L."/>
            <person name="Ma J."/>
        </authorList>
    </citation>
    <scope>NUCLEOTIDE SEQUENCE [LARGE SCALE GENOMIC DNA]</scope>
    <source>
        <strain evidence="5">CCUG 57508</strain>
    </source>
</reference>
<dbReference type="InterPro" id="IPR025996">
    <property type="entry name" value="MT1864/Rv1816-like_C"/>
</dbReference>